<name>A0A1I0G3E0_9PROT</name>
<dbReference type="Proteomes" id="UP000183339">
    <property type="component" value="Unassembled WGS sequence"/>
</dbReference>
<protein>
    <submittedName>
        <fullName evidence="1">Uncharacterized protein</fullName>
    </submittedName>
</protein>
<dbReference type="EMBL" id="FOHI01000011">
    <property type="protein sequence ID" value="SET65113.1"/>
    <property type="molecule type" value="Genomic_DNA"/>
</dbReference>
<evidence type="ECO:0000313" key="1">
    <source>
        <dbReference type="EMBL" id="SET65113.1"/>
    </source>
</evidence>
<organism evidence="1 2">
    <name type="scientific">Nitrosospira multiformis</name>
    <dbReference type="NCBI Taxonomy" id="1231"/>
    <lineage>
        <taxon>Bacteria</taxon>
        <taxon>Pseudomonadati</taxon>
        <taxon>Pseudomonadota</taxon>
        <taxon>Betaproteobacteria</taxon>
        <taxon>Nitrosomonadales</taxon>
        <taxon>Nitrosomonadaceae</taxon>
        <taxon>Nitrosospira</taxon>
    </lineage>
</organism>
<gene>
    <name evidence="1" type="ORF">SAMN05216412_11161</name>
</gene>
<proteinExistence type="predicted"/>
<reference evidence="1 2" key="1">
    <citation type="submission" date="2016-10" db="EMBL/GenBank/DDBJ databases">
        <authorList>
            <person name="de Groot N.N."/>
        </authorList>
    </citation>
    <scope>NUCLEOTIDE SEQUENCE [LARGE SCALE GENOMIC DNA]</scope>
    <source>
        <strain evidence="1 2">Nl7</strain>
    </source>
</reference>
<evidence type="ECO:0000313" key="2">
    <source>
        <dbReference type="Proteomes" id="UP000183339"/>
    </source>
</evidence>
<sequence>MNSQLSRLTRYNWISGYPNEKKLRGLQLTGSAGFLSPAFGQVFNASYLLVPYRNLLR</sequence>
<accession>A0A1I0G3E0</accession>
<dbReference type="AlphaFoldDB" id="A0A1I0G3E0"/>